<dbReference type="EMBL" id="JACHLC010000001">
    <property type="protein sequence ID" value="MBB6370374.1"/>
    <property type="molecule type" value="Genomic_DNA"/>
</dbReference>
<dbReference type="Proteomes" id="UP000589738">
    <property type="component" value="Unassembled WGS sequence"/>
</dbReference>
<protein>
    <recommendedName>
        <fullName evidence="3">C1q domain-containing protein</fullName>
    </recommendedName>
</protein>
<proteinExistence type="predicted"/>
<dbReference type="RefSeq" id="WP_184159015.1">
    <property type="nucleotide sequence ID" value="NZ_JACHLC010000001.1"/>
</dbReference>
<dbReference type="InterPro" id="IPR008983">
    <property type="entry name" value="Tumour_necrosis_fac-like_dom"/>
</dbReference>
<name>A0A841N0M3_9FLAO</name>
<evidence type="ECO:0000313" key="1">
    <source>
        <dbReference type="EMBL" id="MBB6370374.1"/>
    </source>
</evidence>
<dbReference type="AlphaFoldDB" id="A0A841N0M3"/>
<comment type="caution">
    <text evidence="1">The sequence shown here is derived from an EMBL/GenBank/DDBJ whole genome shotgun (WGS) entry which is preliminary data.</text>
</comment>
<organism evidence="1 2">
    <name type="scientific">Chryseobacterium shigense</name>
    <dbReference type="NCBI Taxonomy" id="297244"/>
    <lineage>
        <taxon>Bacteria</taxon>
        <taxon>Pseudomonadati</taxon>
        <taxon>Bacteroidota</taxon>
        <taxon>Flavobacteriia</taxon>
        <taxon>Flavobacteriales</taxon>
        <taxon>Weeksellaceae</taxon>
        <taxon>Chryseobacterium group</taxon>
        <taxon>Chryseobacterium</taxon>
    </lineage>
</organism>
<dbReference type="SUPFAM" id="SSF49842">
    <property type="entry name" value="TNF-like"/>
    <property type="match status" value="1"/>
</dbReference>
<reference evidence="1 2" key="1">
    <citation type="submission" date="2020-08" db="EMBL/GenBank/DDBJ databases">
        <title>Functional genomics of gut bacteria from endangered species of beetles.</title>
        <authorList>
            <person name="Carlos-Shanley C."/>
        </authorList>
    </citation>
    <scope>NUCLEOTIDE SEQUENCE [LARGE SCALE GENOMIC DNA]</scope>
    <source>
        <strain evidence="1 2">S00136</strain>
    </source>
</reference>
<keyword evidence="2" id="KW-1185">Reference proteome</keyword>
<gene>
    <name evidence="1" type="ORF">HNP36_001427</name>
</gene>
<evidence type="ECO:0008006" key="3">
    <source>
        <dbReference type="Google" id="ProtNLM"/>
    </source>
</evidence>
<evidence type="ECO:0000313" key="2">
    <source>
        <dbReference type="Proteomes" id="UP000589738"/>
    </source>
</evidence>
<dbReference type="Gene3D" id="2.60.120.40">
    <property type="match status" value="1"/>
</dbReference>
<sequence>MLVSLFGYSQVGINTSNPQAMFHIDGGKDNPLTGAPDATQQLNDVVATATGNVGIGINIPTSKLEISSGVNGSSGLKFTNMNSSSTPVANAAGLGVDTTGNVVVAGVTQKAMFKGSVSTVSFPANGSSSGGSFTVLSYTEAFDIGNNFATNTFTAPRTGYYMVNANILLAPSANWSTSSNEFYFDAVVNGTVALSNSNVFSVSSNTSSEGPTLSINGLVSMNAGQQLTIRGWMYNNNVARTIQNGRTFLSIYEL</sequence>
<accession>A0A841N0M3</accession>